<dbReference type="NCBIfam" id="NF002032">
    <property type="entry name" value="PRK00856.1"/>
    <property type="match status" value="1"/>
</dbReference>
<dbReference type="SUPFAM" id="SSF53671">
    <property type="entry name" value="Aspartate/ornithine carbamoyltransferase"/>
    <property type="match status" value="1"/>
</dbReference>
<dbReference type="Pfam" id="PF02729">
    <property type="entry name" value="OTCace_N"/>
    <property type="match status" value="1"/>
</dbReference>
<comment type="similarity">
    <text evidence="2">Belongs to the aspartate/ornithine carbamoyltransferase superfamily. ATCase family.</text>
</comment>
<dbReference type="GO" id="GO:0016597">
    <property type="term" value="F:amino acid binding"/>
    <property type="evidence" value="ECO:0007669"/>
    <property type="project" value="InterPro"/>
</dbReference>
<dbReference type="GO" id="GO:0006520">
    <property type="term" value="P:amino acid metabolic process"/>
    <property type="evidence" value="ECO:0007669"/>
    <property type="project" value="InterPro"/>
</dbReference>
<evidence type="ECO:0000256" key="6">
    <source>
        <dbReference type="ARBA" id="ARBA00043884"/>
    </source>
</evidence>
<comment type="caution">
    <text evidence="11">The sequence shown here is derived from an EMBL/GenBank/DDBJ whole genome shotgun (WGS) entry which is preliminary data.</text>
</comment>
<dbReference type="Gene3D" id="3.40.50.1370">
    <property type="entry name" value="Aspartate/ornithine carbamoyltransferase"/>
    <property type="match status" value="2"/>
</dbReference>
<evidence type="ECO:0000313" key="11">
    <source>
        <dbReference type="EMBL" id="KAL0479235.1"/>
    </source>
</evidence>
<dbReference type="EMBL" id="JAOPGA020000516">
    <property type="protein sequence ID" value="KAL0479235.1"/>
    <property type="molecule type" value="Genomic_DNA"/>
</dbReference>
<feature type="domain" description="Aspartate/ornithine carbamoyltransferase carbamoyl-P binding" evidence="10">
    <location>
        <begin position="5"/>
        <end position="148"/>
    </location>
</feature>
<evidence type="ECO:0000256" key="2">
    <source>
        <dbReference type="ARBA" id="ARBA00008896"/>
    </source>
</evidence>
<dbReference type="NCBIfam" id="TIGR00670">
    <property type="entry name" value="asp_carb_tr"/>
    <property type="match status" value="1"/>
</dbReference>
<evidence type="ECO:0000259" key="9">
    <source>
        <dbReference type="Pfam" id="PF00185"/>
    </source>
</evidence>
<sequence length="320" mass="36154">MDKWQHIYSVNQFTREDIKELCELAAQMRDAVKSEGRLDTLKSKVVALLFFEASTRTSCSFNAALLRLGAGVISVDVMSSSTKKGESVQDTLRTLACYCDAIIMRHPEKGIFQKTLPYLDGFNVSLISGGDGDGEHPTQALLDIFTIQTELGRLDNLTVTMCGDLKYGRTVHSLSQLLSLYQGITINYVSPDELKMPQELIEKINLGPNNVEQNFSDRLTEDILSKTDVLYVTRLQKERFASYDHTDTEMITKIHDIVNSHIITADTLKPLKSTGIVMHPLPRVLELHESVDSHRSCVYFKQMHYGMFMRMALLQKVLVK</sequence>
<gene>
    <name evidence="11" type="ORF">AKO1_008057</name>
</gene>
<dbReference type="FunFam" id="3.40.50.1370:FF:000002">
    <property type="entry name" value="Aspartate carbamoyltransferase 2"/>
    <property type="match status" value="1"/>
</dbReference>
<dbReference type="GO" id="GO:0006221">
    <property type="term" value="P:pyrimidine nucleotide biosynthetic process"/>
    <property type="evidence" value="ECO:0007669"/>
    <property type="project" value="UniProtKB-KW"/>
</dbReference>
<reference evidence="11 12" key="1">
    <citation type="submission" date="2024-03" db="EMBL/GenBank/DDBJ databases">
        <title>The Acrasis kona genome and developmental transcriptomes reveal deep origins of eukaryotic multicellular pathways.</title>
        <authorList>
            <person name="Sheikh S."/>
            <person name="Fu C.-J."/>
            <person name="Brown M.W."/>
            <person name="Baldauf S.L."/>
        </authorList>
    </citation>
    <scope>NUCLEOTIDE SEQUENCE [LARGE SCALE GENOMIC DNA]</scope>
    <source>
        <strain evidence="11 12">ATCC MYA-3509</strain>
    </source>
</reference>
<evidence type="ECO:0000256" key="5">
    <source>
        <dbReference type="ARBA" id="ARBA00022975"/>
    </source>
</evidence>
<dbReference type="EC" id="2.1.3.2" evidence="3"/>
<keyword evidence="12" id="KW-1185">Reference proteome</keyword>
<dbReference type="InterPro" id="IPR036901">
    <property type="entry name" value="Asp/Orn_carbamoylTrfase_sf"/>
</dbReference>
<evidence type="ECO:0000256" key="8">
    <source>
        <dbReference type="RuleBase" id="RU003634"/>
    </source>
</evidence>
<dbReference type="PRINTS" id="PR00100">
    <property type="entry name" value="AOTCASE"/>
</dbReference>
<evidence type="ECO:0000256" key="3">
    <source>
        <dbReference type="ARBA" id="ARBA00013008"/>
    </source>
</evidence>
<evidence type="ECO:0000256" key="1">
    <source>
        <dbReference type="ARBA" id="ARBA00004852"/>
    </source>
</evidence>
<dbReference type="Proteomes" id="UP001431209">
    <property type="component" value="Unassembled WGS sequence"/>
</dbReference>
<dbReference type="AlphaFoldDB" id="A0AAW2YQY6"/>
<evidence type="ECO:0000313" key="12">
    <source>
        <dbReference type="Proteomes" id="UP001431209"/>
    </source>
</evidence>
<dbReference type="InterPro" id="IPR006130">
    <property type="entry name" value="Asp/Orn_carbamoylTrfase"/>
</dbReference>
<dbReference type="PROSITE" id="PS00097">
    <property type="entry name" value="CARBAMOYLTRANSFERASE"/>
    <property type="match status" value="1"/>
</dbReference>
<dbReference type="GO" id="GO:0006207">
    <property type="term" value="P:'de novo' pyrimidine nucleobase biosynthetic process"/>
    <property type="evidence" value="ECO:0007669"/>
    <property type="project" value="InterPro"/>
</dbReference>
<dbReference type="GO" id="GO:0004070">
    <property type="term" value="F:aspartate carbamoyltransferase activity"/>
    <property type="evidence" value="ECO:0007669"/>
    <property type="project" value="UniProtKB-EC"/>
</dbReference>
<dbReference type="InterPro" id="IPR006132">
    <property type="entry name" value="Asp/Orn_carbamoyltranf_P-bd"/>
</dbReference>
<accession>A0AAW2YQY6</accession>
<comment type="catalytic activity">
    <reaction evidence="7">
        <text>carbamoyl phosphate + L-aspartate = N-carbamoyl-L-aspartate + phosphate + H(+)</text>
        <dbReference type="Rhea" id="RHEA:20013"/>
        <dbReference type="ChEBI" id="CHEBI:15378"/>
        <dbReference type="ChEBI" id="CHEBI:29991"/>
        <dbReference type="ChEBI" id="CHEBI:32814"/>
        <dbReference type="ChEBI" id="CHEBI:43474"/>
        <dbReference type="ChEBI" id="CHEBI:58228"/>
        <dbReference type="EC" id="2.1.3.2"/>
    </reaction>
</comment>
<feature type="domain" description="Aspartate/ornithine carbamoyltransferase Asp/Orn-binding" evidence="9">
    <location>
        <begin position="156"/>
        <end position="315"/>
    </location>
</feature>
<dbReference type="InterPro" id="IPR002082">
    <property type="entry name" value="Asp_carbamoyltransf"/>
</dbReference>
<keyword evidence="5" id="KW-0665">Pyrimidine biosynthesis</keyword>
<evidence type="ECO:0000259" key="10">
    <source>
        <dbReference type="Pfam" id="PF02729"/>
    </source>
</evidence>
<comment type="function">
    <text evidence="6">Catalyzes the condensation of carbamoyl phosphate and aspartate to form carbamoyl aspartate and inorganic phosphate, the committed step in the de novo pyrimidine nucleotide biosynthesis pathway.</text>
</comment>
<dbReference type="PANTHER" id="PTHR45753">
    <property type="entry name" value="ORNITHINE CARBAMOYLTRANSFERASE, MITOCHONDRIAL"/>
    <property type="match status" value="1"/>
</dbReference>
<keyword evidence="4 8" id="KW-0808">Transferase</keyword>
<name>A0AAW2YQY6_9EUKA</name>
<dbReference type="PRINTS" id="PR00101">
    <property type="entry name" value="ATCASE"/>
</dbReference>
<dbReference type="PANTHER" id="PTHR45753:SF6">
    <property type="entry name" value="ASPARTATE CARBAMOYLTRANSFERASE"/>
    <property type="match status" value="1"/>
</dbReference>
<proteinExistence type="inferred from homology"/>
<protein>
    <recommendedName>
        <fullName evidence="3">aspartate carbamoyltransferase</fullName>
        <ecNumber evidence="3">2.1.3.2</ecNumber>
    </recommendedName>
</protein>
<evidence type="ECO:0000256" key="7">
    <source>
        <dbReference type="ARBA" id="ARBA00048859"/>
    </source>
</evidence>
<evidence type="ECO:0000256" key="4">
    <source>
        <dbReference type="ARBA" id="ARBA00022679"/>
    </source>
</evidence>
<organism evidence="11 12">
    <name type="scientific">Acrasis kona</name>
    <dbReference type="NCBI Taxonomy" id="1008807"/>
    <lineage>
        <taxon>Eukaryota</taxon>
        <taxon>Discoba</taxon>
        <taxon>Heterolobosea</taxon>
        <taxon>Tetramitia</taxon>
        <taxon>Eutetramitia</taxon>
        <taxon>Acrasidae</taxon>
        <taxon>Acrasis</taxon>
    </lineage>
</organism>
<dbReference type="Pfam" id="PF00185">
    <property type="entry name" value="OTCace"/>
    <property type="match status" value="1"/>
</dbReference>
<dbReference type="InterPro" id="IPR006131">
    <property type="entry name" value="Asp_carbamoyltransf_Asp/Orn-bd"/>
</dbReference>
<comment type="pathway">
    <text evidence="1">Pyrimidine metabolism; UMP biosynthesis via de novo pathway; (S)-dihydroorotate from bicarbonate: step 2/3.</text>
</comment>